<organism evidence="4 5">
    <name type="scientific">Sordaria macrospora</name>
    <dbReference type="NCBI Taxonomy" id="5147"/>
    <lineage>
        <taxon>Eukaryota</taxon>
        <taxon>Fungi</taxon>
        <taxon>Dikarya</taxon>
        <taxon>Ascomycota</taxon>
        <taxon>Pezizomycotina</taxon>
        <taxon>Sordariomycetes</taxon>
        <taxon>Sordariomycetidae</taxon>
        <taxon>Sordariales</taxon>
        <taxon>Sordariaceae</taxon>
        <taxon>Sordaria</taxon>
    </lineage>
</organism>
<evidence type="ECO:0000256" key="2">
    <source>
        <dbReference type="SAM" id="Coils"/>
    </source>
</evidence>
<gene>
    <name evidence="4" type="ORF">SMACR_06902</name>
</gene>
<keyword evidence="2" id="KW-0175">Coiled coil</keyword>
<name>A0A8S8ZYG8_SORMA</name>
<reference evidence="4 5" key="1">
    <citation type="submission" date="2017-07" db="EMBL/GenBank/DDBJ databases">
        <title>Genome sequence of the Sordaria macrospora wild type strain R19027.</title>
        <authorList>
            <person name="Nowrousian M."/>
            <person name="Teichert I."/>
            <person name="Kueck U."/>
        </authorList>
    </citation>
    <scope>NUCLEOTIDE SEQUENCE [LARGE SCALE GENOMIC DNA]</scope>
    <source>
        <strain evidence="4 5">R19027</strain>
        <tissue evidence="4">Mycelium</tissue>
    </source>
</reference>
<evidence type="ECO:0000313" key="5">
    <source>
        <dbReference type="Proteomes" id="UP000433876"/>
    </source>
</evidence>
<comment type="similarity">
    <text evidence="1">Belongs to the GOLGA6 family.</text>
</comment>
<feature type="region of interest" description="Disordered" evidence="3">
    <location>
        <begin position="1"/>
        <end position="44"/>
    </location>
</feature>
<evidence type="ECO:0000256" key="3">
    <source>
        <dbReference type="SAM" id="MobiDB-lite"/>
    </source>
</evidence>
<sequence length="866" mass="94312">MMASATPIVTALPQTAQSAVSPTAQLPANSPIMRSPKSPHSMSPLRGPKLTLVVTNSPLSSAPNSAKVATPNISALPLSPGSPGIVTAIPLSPAVGNPRTQFPLTPAPNGPLTPVPAPKANVHTLTPHPNAMPLTPATPASAATPLTPAYHHPLTPAPGSAYPLSPAIETPSSTIVEYGEHPTLQGTAAERADHIFKLWTARNSKPKASQNDTAEAGDDLIISPVTPITPKQNGGLARKLGNKGINDRVSRFLASMSSTNNGDPDKELAIENRSLHQQLASLRRAEENLLAENQTIANQLTATQKEFAQAKKDRALLERAWEEMLKEREEKYEAKVKELEAQLAEQEDVKDLEAKLSRQEKKFFKQEQFIAMLEHKLTVHEDNLSEQDGTISQLEAKVAEQEKQIAERDERIAELEKATTPKKSFKSQPEQGLVLSNSDISTWFSTRTAVWNSWVDEFTHPNVNRIIELHPVQQKELFRSIQKFIRLTQEGQLPPELLDSAKNDGANVTRLILYAMLANFITSEALLPPFWAFNALQRNDLAELTSPTLTRPGSMSPVGFRMDLASWECIPPLPAASYVPAGAEVYNQQPATARSVATLSPRQPPPLITSLQSAGLETPGLSMGALPGKLPSEGDLKSMCGFLSKVQTTPLATPALRSQMISILAQGGLVHDPTHPSILKNEDRRLLAEARREYAVKLAERFLGGPARFLLQDQVDAKGIAKLEQVLTTEMDLALRFGARLWSVEWEVEFWGLDELSSLVQPEVEKEKREGVLETSGGEGVEVVMVLQPAVVRKAVESVDGESVLAEDEERVWSKARVWLGEKREIKVMETTVDVKTQQASPKRIASPAVVSPGTGKRTLTLELGS</sequence>
<feature type="compositionally biased region" description="Polar residues" evidence="3">
    <location>
        <begin position="12"/>
        <end position="28"/>
    </location>
</feature>
<dbReference type="VEuPathDB" id="FungiDB:SMAC_06902"/>
<accession>A0A8S8ZYG8</accession>
<dbReference type="InterPro" id="IPR026737">
    <property type="entry name" value="GOLGA6L"/>
</dbReference>
<dbReference type="AlphaFoldDB" id="A0A8S8ZYG8"/>
<protein>
    <submittedName>
        <fullName evidence="4">Uncharacterized protein</fullName>
    </submittedName>
</protein>
<proteinExistence type="inferred from homology"/>
<evidence type="ECO:0000256" key="1">
    <source>
        <dbReference type="ARBA" id="ARBA00008368"/>
    </source>
</evidence>
<feature type="coiled-coil region" evidence="2">
    <location>
        <begin position="272"/>
        <end position="418"/>
    </location>
</feature>
<dbReference type="EMBL" id="NMPR01000034">
    <property type="protein sequence ID" value="KAA8633631.1"/>
    <property type="molecule type" value="Genomic_DNA"/>
</dbReference>
<dbReference type="Proteomes" id="UP000433876">
    <property type="component" value="Unassembled WGS sequence"/>
</dbReference>
<dbReference type="PANTHER" id="PTHR23143">
    <property type="entry name" value="TRICHOHYALIN-RELATED"/>
    <property type="match status" value="1"/>
</dbReference>
<evidence type="ECO:0000313" key="4">
    <source>
        <dbReference type="EMBL" id="KAA8633631.1"/>
    </source>
</evidence>
<comment type="caution">
    <text evidence="4">The sequence shown here is derived from an EMBL/GenBank/DDBJ whole genome shotgun (WGS) entry which is preliminary data.</text>
</comment>
<dbReference type="PANTHER" id="PTHR23143:SF23">
    <property type="entry name" value="ZINC FINGER PROTEIN 729-LIKE"/>
    <property type="match status" value="1"/>
</dbReference>
<feature type="region of interest" description="Disordered" evidence="3">
    <location>
        <begin position="844"/>
        <end position="866"/>
    </location>
</feature>